<keyword evidence="2" id="KW-1185">Reference proteome</keyword>
<dbReference type="RefSeq" id="WP_155625045.1">
    <property type="nucleotide sequence ID" value="NZ_CAJZAL010000136.1"/>
</dbReference>
<dbReference type="EMBL" id="JADVKH010000026">
    <property type="protein sequence ID" value="MBJ9688171.1"/>
    <property type="molecule type" value="Genomic_DNA"/>
</dbReference>
<sequence length="124" mass="14416">MSDLASLLTESIKTAIRYQLFVGNQENQSRRPRRNWPPLIQVIALIFLQCIAPLYGMRALRALFVCRCGCGAQMDMARRRRWYREFTSLKRCSALAAATDLTSLSPVIKRIYRQYIAGQYAYRF</sequence>
<comment type="caution">
    <text evidence="1">The sequence shown here is derived from an EMBL/GenBank/DDBJ whole genome shotgun (WGS) entry which is preliminary data.</text>
</comment>
<organism evidence="1 2">
    <name type="scientific">Burkholderia vietnamiensis</name>
    <dbReference type="NCBI Taxonomy" id="60552"/>
    <lineage>
        <taxon>Bacteria</taxon>
        <taxon>Pseudomonadati</taxon>
        <taxon>Pseudomonadota</taxon>
        <taxon>Betaproteobacteria</taxon>
        <taxon>Burkholderiales</taxon>
        <taxon>Burkholderiaceae</taxon>
        <taxon>Burkholderia</taxon>
        <taxon>Burkholderia cepacia complex</taxon>
    </lineage>
</organism>
<proteinExistence type="predicted"/>
<protein>
    <submittedName>
        <fullName evidence="1">Uncharacterized protein</fullName>
    </submittedName>
</protein>
<evidence type="ECO:0000313" key="2">
    <source>
        <dbReference type="Proteomes" id="UP000808215"/>
    </source>
</evidence>
<accession>A0ABS1AVJ7</accession>
<dbReference type="Proteomes" id="UP000808215">
    <property type="component" value="Unassembled WGS sequence"/>
</dbReference>
<evidence type="ECO:0000313" key="1">
    <source>
        <dbReference type="EMBL" id="MBJ9688171.1"/>
    </source>
</evidence>
<name>A0ABS1AVJ7_BURVI</name>
<gene>
    <name evidence="1" type="ORF">I5589_13905</name>
</gene>
<reference evidence="1 2" key="1">
    <citation type="submission" date="2020-11" db="EMBL/GenBank/DDBJ databases">
        <title>Enhanced detection system for hospital associated transmission using whole genome sequencing surveillance.</title>
        <authorList>
            <person name="Harrison L.H."/>
            <person name="Van Tyne D."/>
            <person name="Marsh J.W."/>
            <person name="Griffith M.P."/>
            <person name="Snyder D.J."/>
            <person name="Cooper V.S."/>
            <person name="Mustapha M."/>
        </authorList>
    </citation>
    <scope>NUCLEOTIDE SEQUENCE [LARGE SCALE GENOMIC DNA]</scope>
    <source>
        <strain evidence="1 2">BC00020</strain>
    </source>
</reference>